<proteinExistence type="predicted"/>
<gene>
    <name evidence="1" type="ORF">HMPREF9081_1899</name>
</gene>
<dbReference type="EMBL" id="AFHQ01000044">
    <property type="protein sequence ID" value="EGK58593.1"/>
    <property type="molecule type" value="Genomic_DNA"/>
</dbReference>
<dbReference type="GO" id="GO:0003677">
    <property type="term" value="F:DNA binding"/>
    <property type="evidence" value="ECO:0007669"/>
    <property type="project" value="UniProtKB-KW"/>
</dbReference>
<dbReference type="Proteomes" id="UP000004067">
    <property type="component" value="Unassembled WGS sequence"/>
</dbReference>
<name>F5RNS8_9FIRM</name>
<evidence type="ECO:0000313" key="1">
    <source>
        <dbReference type="EMBL" id="EGK58593.1"/>
    </source>
</evidence>
<keyword evidence="2" id="KW-1185">Reference proteome</keyword>
<keyword evidence="1" id="KW-0238">DNA-binding</keyword>
<dbReference type="HOGENOM" id="CLU_215401_0_0_9"/>
<reference evidence="1 2" key="1">
    <citation type="submission" date="2011-04" db="EMBL/GenBank/DDBJ databases">
        <authorList>
            <person name="Muzny D."/>
            <person name="Qin X."/>
            <person name="Deng J."/>
            <person name="Jiang H."/>
            <person name="Liu Y."/>
            <person name="Qu J."/>
            <person name="Song X.-Z."/>
            <person name="Zhang L."/>
            <person name="Thornton R."/>
            <person name="Coyle M."/>
            <person name="Francisco L."/>
            <person name="Jackson L."/>
            <person name="Javaid M."/>
            <person name="Korchina V."/>
            <person name="Kovar C."/>
            <person name="Mata R."/>
            <person name="Mathew T."/>
            <person name="Ngo R."/>
            <person name="Nguyen L."/>
            <person name="Nguyen N."/>
            <person name="Okwuonu G."/>
            <person name="Ongeri F."/>
            <person name="Pham C."/>
            <person name="Simmons D."/>
            <person name="Wilczek-Boney K."/>
            <person name="Hale W."/>
            <person name="Jakkamsetti A."/>
            <person name="Pham P."/>
            <person name="Ruth R."/>
            <person name="San Lucas F."/>
            <person name="Warren J."/>
            <person name="Zhang J."/>
            <person name="Zhao Z."/>
            <person name="Zhou C."/>
            <person name="Zhu D."/>
            <person name="Lee S."/>
            <person name="Bess C."/>
            <person name="Blankenburg K."/>
            <person name="Forbes L."/>
            <person name="Fu Q."/>
            <person name="Gubbala S."/>
            <person name="Hirani K."/>
            <person name="Jayaseelan J.C."/>
            <person name="Lara F."/>
            <person name="Munidasa M."/>
            <person name="Palculict T."/>
            <person name="Patil S."/>
            <person name="Pu L.-L."/>
            <person name="Saada N."/>
            <person name="Tang L."/>
            <person name="Weissenberger G."/>
            <person name="Zhu Y."/>
            <person name="Hemphill L."/>
            <person name="Shang Y."/>
            <person name="Youmans B."/>
            <person name="Ayvaz T."/>
            <person name="Ross M."/>
            <person name="Santibanez J."/>
            <person name="Aqrawi P."/>
            <person name="Gross S."/>
            <person name="Joshi V."/>
            <person name="Fowler G."/>
            <person name="Nazareth L."/>
            <person name="Reid J."/>
            <person name="Worley K."/>
            <person name="Petrosino J."/>
            <person name="Highlander S."/>
            <person name="Gibbs R."/>
        </authorList>
    </citation>
    <scope>NUCLEOTIDE SEQUENCE [LARGE SCALE GENOMIC DNA]</scope>
    <source>
        <strain evidence="1 2">DSM 2778</strain>
    </source>
</reference>
<sequence>MFQSTRPVRGATDKTIFASGEAGFQSTRPVRGATYCCCTALYQ</sequence>
<protein>
    <submittedName>
        <fullName evidence="1">Sigma-54 dependent DNA-binding transcriptional regulator</fullName>
    </submittedName>
</protein>
<organism evidence="1 2">
    <name type="scientific">Centipeda periodontii DSM 2778</name>
    <dbReference type="NCBI Taxonomy" id="888060"/>
    <lineage>
        <taxon>Bacteria</taxon>
        <taxon>Bacillati</taxon>
        <taxon>Bacillota</taxon>
        <taxon>Negativicutes</taxon>
        <taxon>Selenomonadales</taxon>
        <taxon>Selenomonadaceae</taxon>
        <taxon>Centipeda</taxon>
    </lineage>
</organism>
<dbReference type="AlphaFoldDB" id="F5RNS8"/>
<evidence type="ECO:0000313" key="2">
    <source>
        <dbReference type="Proteomes" id="UP000004067"/>
    </source>
</evidence>
<accession>F5RNS8</accession>
<comment type="caution">
    <text evidence="1">The sequence shown here is derived from an EMBL/GenBank/DDBJ whole genome shotgun (WGS) entry which is preliminary data.</text>
</comment>
<dbReference type="STRING" id="888060.HMPREF9081_1899"/>